<evidence type="ECO:0000313" key="1">
    <source>
        <dbReference type="EMBL" id="TWW09479.1"/>
    </source>
</evidence>
<dbReference type="EMBL" id="SRHE01000265">
    <property type="protein sequence ID" value="TWW09479.1"/>
    <property type="molecule type" value="Genomic_DNA"/>
</dbReference>
<dbReference type="Proteomes" id="UP000321083">
    <property type="component" value="Unassembled WGS sequence"/>
</dbReference>
<reference evidence="1 2" key="1">
    <citation type="submission" date="2019-08" db="EMBL/GenBank/DDBJ databases">
        <title>100 year-old enigma solved: identification of Planctomyces bekefii, the type genus and species of the phylum Planctomycetes.</title>
        <authorList>
            <person name="Svetlana D.N."/>
            <person name="Overmann J."/>
        </authorList>
    </citation>
    <scope>NUCLEOTIDE SEQUENCE [LARGE SCALE GENOMIC DNA]</scope>
    <source>
        <strain evidence="1">Phe10_nw2017</strain>
    </source>
</reference>
<organism evidence="1 2">
    <name type="scientific">Planctomyces bekefii</name>
    <dbReference type="NCBI Taxonomy" id="1653850"/>
    <lineage>
        <taxon>Bacteria</taxon>
        <taxon>Pseudomonadati</taxon>
        <taxon>Planctomycetota</taxon>
        <taxon>Planctomycetia</taxon>
        <taxon>Planctomycetales</taxon>
        <taxon>Planctomycetaceae</taxon>
        <taxon>Planctomyces</taxon>
    </lineage>
</organism>
<name>A0A5C6M5T0_9PLAN</name>
<proteinExistence type="predicted"/>
<gene>
    <name evidence="1" type="ORF">E3A20_13930</name>
</gene>
<sequence>MESNSLLGKMVGWPNDQLLGTNNADPVQGLHPWPFCGDACARIDEANVLTPGLPEGLCGVAGDPAFDRNDVDVQCLLHFFARVSRSSAFV</sequence>
<evidence type="ECO:0000313" key="2">
    <source>
        <dbReference type="Proteomes" id="UP000321083"/>
    </source>
</evidence>
<dbReference type="AlphaFoldDB" id="A0A5C6M5T0"/>
<accession>A0A5C6M5T0</accession>
<reference evidence="1 2" key="2">
    <citation type="submission" date="2019-08" db="EMBL/GenBank/DDBJ databases">
        <authorList>
            <person name="Henke P."/>
        </authorList>
    </citation>
    <scope>NUCLEOTIDE SEQUENCE [LARGE SCALE GENOMIC DNA]</scope>
    <source>
        <strain evidence="1">Phe10_nw2017</strain>
    </source>
</reference>
<comment type="caution">
    <text evidence="1">The sequence shown here is derived from an EMBL/GenBank/DDBJ whole genome shotgun (WGS) entry which is preliminary data.</text>
</comment>
<keyword evidence="2" id="KW-1185">Reference proteome</keyword>
<protein>
    <submittedName>
        <fullName evidence="1">Uncharacterized protein</fullName>
    </submittedName>
</protein>